<dbReference type="HAMAP" id="MF_00500">
    <property type="entry name" value="Ribosomal_bS20"/>
    <property type="match status" value="1"/>
</dbReference>
<evidence type="ECO:0000256" key="6">
    <source>
        <dbReference type="ARBA" id="ARBA00023274"/>
    </source>
</evidence>
<evidence type="ECO:0000256" key="7">
    <source>
        <dbReference type="ARBA" id="ARBA00035136"/>
    </source>
</evidence>
<evidence type="ECO:0000256" key="5">
    <source>
        <dbReference type="ARBA" id="ARBA00022980"/>
    </source>
</evidence>
<dbReference type="GO" id="GO:0006412">
    <property type="term" value="P:translation"/>
    <property type="evidence" value="ECO:0007669"/>
    <property type="project" value="UniProtKB-UniRule"/>
</dbReference>
<evidence type="ECO:0000256" key="3">
    <source>
        <dbReference type="ARBA" id="ARBA00022730"/>
    </source>
</evidence>
<dbReference type="GO" id="GO:0015935">
    <property type="term" value="C:small ribosomal subunit"/>
    <property type="evidence" value="ECO:0007669"/>
    <property type="project" value="TreeGrafter"/>
</dbReference>
<evidence type="ECO:0000256" key="2">
    <source>
        <dbReference type="ARBA" id="ARBA00007634"/>
    </source>
</evidence>
<dbReference type="NCBIfam" id="TIGR00029">
    <property type="entry name" value="S20"/>
    <property type="match status" value="1"/>
</dbReference>
<dbReference type="AlphaFoldDB" id="B9XNE7"/>
<keyword evidence="3 8" id="KW-0699">rRNA-binding</keyword>
<sequence length="87" mass="9812">MPNTKSAERRMRNSARKQKNNRSTTTRLHTLEKNYLQLVTAGKKDEATKAYQAVTSALDKAAKTGTVHRSTASRKKSRLALRLNKVK</sequence>
<dbReference type="InterPro" id="IPR036510">
    <property type="entry name" value="Ribosomal_bS20_sf"/>
</dbReference>
<feature type="compositionally biased region" description="Basic residues" evidence="9">
    <location>
        <begin position="71"/>
        <end position="87"/>
    </location>
</feature>
<evidence type="ECO:0000256" key="8">
    <source>
        <dbReference type="HAMAP-Rule" id="MF_00500"/>
    </source>
</evidence>
<keyword evidence="4 8" id="KW-0694">RNA-binding</keyword>
<comment type="caution">
    <text evidence="10">The sequence shown here is derived from an EMBL/GenBank/DDBJ whole genome shotgun (WGS) entry which is preliminary data.</text>
</comment>
<dbReference type="InterPro" id="IPR002583">
    <property type="entry name" value="Ribosomal_bS20"/>
</dbReference>
<comment type="similarity">
    <text evidence="2 8">Belongs to the bacterial ribosomal protein bS20 family.</text>
</comment>
<accession>B9XNE7</accession>
<evidence type="ECO:0000313" key="11">
    <source>
        <dbReference type="Proteomes" id="UP000003688"/>
    </source>
</evidence>
<dbReference type="PANTHER" id="PTHR33398:SF1">
    <property type="entry name" value="SMALL RIBOSOMAL SUBUNIT PROTEIN BS20C"/>
    <property type="match status" value="1"/>
</dbReference>
<dbReference type="STRING" id="320771.Cflav_PD1507"/>
<evidence type="ECO:0000256" key="4">
    <source>
        <dbReference type="ARBA" id="ARBA00022884"/>
    </source>
</evidence>
<reference evidence="10 11" key="1">
    <citation type="journal article" date="2011" name="J. Bacteriol.">
        <title>Genome sequence of 'Pedosphaera parvula' Ellin514, an aerobic Verrucomicrobial isolate from pasture soil.</title>
        <authorList>
            <person name="Kant R."/>
            <person name="van Passel M.W."/>
            <person name="Sangwan P."/>
            <person name="Palva A."/>
            <person name="Lucas S."/>
            <person name="Copeland A."/>
            <person name="Lapidus A."/>
            <person name="Glavina Del Rio T."/>
            <person name="Dalin E."/>
            <person name="Tice H."/>
            <person name="Bruce D."/>
            <person name="Goodwin L."/>
            <person name="Pitluck S."/>
            <person name="Chertkov O."/>
            <person name="Larimer F.W."/>
            <person name="Land M.L."/>
            <person name="Hauser L."/>
            <person name="Brettin T.S."/>
            <person name="Detter J.C."/>
            <person name="Han S."/>
            <person name="de Vos W.M."/>
            <person name="Janssen P.H."/>
            <person name="Smidt H."/>
        </authorList>
    </citation>
    <scope>NUCLEOTIDE SEQUENCE [LARGE SCALE GENOMIC DNA]</scope>
    <source>
        <strain evidence="10 11">Ellin514</strain>
    </source>
</reference>
<dbReference type="EMBL" id="ABOX02000040">
    <property type="protein sequence ID" value="EEF58606.1"/>
    <property type="molecule type" value="Genomic_DNA"/>
</dbReference>
<dbReference type="Proteomes" id="UP000003688">
    <property type="component" value="Unassembled WGS sequence"/>
</dbReference>
<keyword evidence="5 8" id="KW-0689">Ribosomal protein</keyword>
<dbReference type="GO" id="GO:0070181">
    <property type="term" value="F:small ribosomal subunit rRNA binding"/>
    <property type="evidence" value="ECO:0007669"/>
    <property type="project" value="TreeGrafter"/>
</dbReference>
<evidence type="ECO:0000256" key="9">
    <source>
        <dbReference type="SAM" id="MobiDB-lite"/>
    </source>
</evidence>
<proteinExistence type="inferred from homology"/>
<feature type="region of interest" description="Disordered" evidence="9">
    <location>
        <begin position="63"/>
        <end position="87"/>
    </location>
</feature>
<comment type="function">
    <text evidence="1 8">Binds directly to 16S ribosomal RNA.</text>
</comment>
<name>B9XNE7_PEDPL</name>
<dbReference type="GO" id="GO:0003735">
    <property type="term" value="F:structural constituent of ribosome"/>
    <property type="evidence" value="ECO:0007669"/>
    <property type="project" value="InterPro"/>
</dbReference>
<dbReference type="Gene3D" id="1.20.58.110">
    <property type="entry name" value="Ribosomal protein S20"/>
    <property type="match status" value="1"/>
</dbReference>
<keyword evidence="11" id="KW-1185">Reference proteome</keyword>
<evidence type="ECO:0000256" key="1">
    <source>
        <dbReference type="ARBA" id="ARBA00003134"/>
    </source>
</evidence>
<dbReference type="RefSeq" id="WP_007417334.1">
    <property type="nucleotide sequence ID" value="NZ_ABOX02000040.1"/>
</dbReference>
<dbReference type="OrthoDB" id="9810294at2"/>
<protein>
    <recommendedName>
        <fullName evidence="7 8">Small ribosomal subunit protein bS20</fullName>
    </recommendedName>
</protein>
<feature type="compositionally biased region" description="Basic and acidic residues" evidence="9">
    <location>
        <begin position="1"/>
        <end position="11"/>
    </location>
</feature>
<dbReference type="GO" id="GO:0005829">
    <property type="term" value="C:cytosol"/>
    <property type="evidence" value="ECO:0007669"/>
    <property type="project" value="TreeGrafter"/>
</dbReference>
<dbReference type="PANTHER" id="PTHR33398">
    <property type="entry name" value="30S RIBOSOMAL PROTEIN S20"/>
    <property type="match status" value="1"/>
</dbReference>
<organism evidence="10 11">
    <name type="scientific">Pedosphaera parvula (strain Ellin514)</name>
    <dbReference type="NCBI Taxonomy" id="320771"/>
    <lineage>
        <taxon>Bacteria</taxon>
        <taxon>Pseudomonadati</taxon>
        <taxon>Verrucomicrobiota</taxon>
        <taxon>Pedosphaerae</taxon>
        <taxon>Pedosphaerales</taxon>
        <taxon>Pedosphaeraceae</taxon>
        <taxon>Pedosphaera</taxon>
    </lineage>
</organism>
<gene>
    <name evidence="8" type="primary">rpsT</name>
    <name evidence="10" type="ORF">Cflav_PD1507</name>
</gene>
<dbReference type="Pfam" id="PF01649">
    <property type="entry name" value="Ribosomal_S20p"/>
    <property type="match status" value="1"/>
</dbReference>
<evidence type="ECO:0000313" key="10">
    <source>
        <dbReference type="EMBL" id="EEF58606.1"/>
    </source>
</evidence>
<keyword evidence="6 8" id="KW-0687">Ribonucleoprotein</keyword>
<dbReference type="SUPFAM" id="SSF46992">
    <property type="entry name" value="Ribosomal protein S20"/>
    <property type="match status" value="1"/>
</dbReference>
<feature type="region of interest" description="Disordered" evidence="9">
    <location>
        <begin position="1"/>
        <end position="29"/>
    </location>
</feature>